<evidence type="ECO:0000313" key="2">
    <source>
        <dbReference type="Proteomes" id="UP001165960"/>
    </source>
</evidence>
<organism evidence="1 2">
    <name type="scientific">Entomophthora muscae</name>
    <dbReference type="NCBI Taxonomy" id="34485"/>
    <lineage>
        <taxon>Eukaryota</taxon>
        <taxon>Fungi</taxon>
        <taxon>Fungi incertae sedis</taxon>
        <taxon>Zoopagomycota</taxon>
        <taxon>Entomophthoromycotina</taxon>
        <taxon>Entomophthoromycetes</taxon>
        <taxon>Entomophthorales</taxon>
        <taxon>Entomophthoraceae</taxon>
        <taxon>Entomophthora</taxon>
    </lineage>
</organism>
<accession>A0ACC2RJL4</accession>
<keyword evidence="2" id="KW-1185">Reference proteome</keyword>
<reference evidence="1" key="1">
    <citation type="submission" date="2022-04" db="EMBL/GenBank/DDBJ databases">
        <title>Genome of the entomopathogenic fungus Entomophthora muscae.</title>
        <authorList>
            <person name="Elya C."/>
            <person name="Lovett B.R."/>
            <person name="Lee E."/>
            <person name="Macias A.M."/>
            <person name="Hajek A.E."/>
            <person name="De Bivort B.L."/>
            <person name="Kasson M.T."/>
            <person name="De Fine Licht H.H."/>
            <person name="Stajich J.E."/>
        </authorList>
    </citation>
    <scope>NUCLEOTIDE SEQUENCE</scope>
    <source>
        <strain evidence="1">Berkeley</strain>
    </source>
</reference>
<sequence length="89" mass="10273">MEHIFEITQQKLVRHCDSPVDRGLLRFVLIRNFCSSFETDTSSYGEEEWLDDCLDDCLETLEDSDPVQSEKGFFHPPLSYSPVLIASPF</sequence>
<name>A0ACC2RJL4_9FUNG</name>
<dbReference type="Proteomes" id="UP001165960">
    <property type="component" value="Unassembled WGS sequence"/>
</dbReference>
<comment type="caution">
    <text evidence="1">The sequence shown here is derived from an EMBL/GenBank/DDBJ whole genome shotgun (WGS) entry which is preliminary data.</text>
</comment>
<gene>
    <name evidence="1" type="ORF">DSO57_1016554</name>
</gene>
<protein>
    <submittedName>
        <fullName evidence="1">Uncharacterized protein</fullName>
    </submittedName>
</protein>
<proteinExistence type="predicted"/>
<dbReference type="EMBL" id="QTSX02007167">
    <property type="protein sequence ID" value="KAJ9050226.1"/>
    <property type="molecule type" value="Genomic_DNA"/>
</dbReference>
<evidence type="ECO:0000313" key="1">
    <source>
        <dbReference type="EMBL" id="KAJ9050226.1"/>
    </source>
</evidence>